<evidence type="ECO:0000313" key="7">
    <source>
        <dbReference type="EMBL" id="GAP41454.1"/>
    </source>
</evidence>
<dbReference type="Proteomes" id="UP000053370">
    <property type="component" value="Unassembled WGS sequence"/>
</dbReference>
<proteinExistence type="predicted"/>
<dbReference type="PANTHER" id="PTHR30204:SF69">
    <property type="entry name" value="MERR-FAMILY TRANSCRIPTIONAL REGULATOR"/>
    <property type="match status" value="1"/>
</dbReference>
<dbReference type="PANTHER" id="PTHR30204">
    <property type="entry name" value="REDOX-CYCLING DRUG-SENSING TRANSCRIPTIONAL ACTIVATOR SOXR"/>
    <property type="match status" value="1"/>
</dbReference>
<dbReference type="GO" id="GO:0003677">
    <property type="term" value="F:DNA binding"/>
    <property type="evidence" value="ECO:0007669"/>
    <property type="project" value="UniProtKB-KW"/>
</dbReference>
<evidence type="ECO:0000256" key="2">
    <source>
        <dbReference type="ARBA" id="ARBA00023015"/>
    </source>
</evidence>
<keyword evidence="2" id="KW-0805">Transcription regulation</keyword>
<feature type="coiled-coil region" evidence="5">
    <location>
        <begin position="83"/>
        <end position="110"/>
    </location>
</feature>
<organism evidence="7">
    <name type="scientific">Flexilinea flocculi</name>
    <dbReference type="NCBI Taxonomy" id="1678840"/>
    <lineage>
        <taxon>Bacteria</taxon>
        <taxon>Bacillati</taxon>
        <taxon>Chloroflexota</taxon>
        <taxon>Anaerolineae</taxon>
        <taxon>Anaerolineales</taxon>
        <taxon>Anaerolineaceae</taxon>
        <taxon>Flexilinea</taxon>
    </lineage>
</organism>
<dbReference type="PATRIC" id="fig|1678840.3.peg.2907"/>
<feature type="domain" description="HTH merR-type" evidence="6">
    <location>
        <begin position="2"/>
        <end position="71"/>
    </location>
</feature>
<dbReference type="Gene3D" id="1.10.1660.10">
    <property type="match status" value="1"/>
</dbReference>
<dbReference type="AlphaFoldDB" id="A0A0S7BUH2"/>
<gene>
    <name evidence="7" type="ORF">ATC1_131443</name>
</gene>
<dbReference type="OrthoDB" id="9811174at2"/>
<dbReference type="GO" id="GO:0003700">
    <property type="term" value="F:DNA-binding transcription factor activity"/>
    <property type="evidence" value="ECO:0007669"/>
    <property type="project" value="InterPro"/>
</dbReference>
<sequence>MNYSISEAAKRMNTTPYTLRYYEKEGLLPFIDRNANGIREFKESDFEWLALIECLKGTGMPIKEIGEFISWCMEGDSTLQKRLDMFLKQKDELEKKMAELQKYLDKIDYKIWYYTTAVEAGTESIHKKNCAQIENNSTGTLAIEEIHA</sequence>
<dbReference type="Pfam" id="PF13411">
    <property type="entry name" value="MerR_1"/>
    <property type="match status" value="1"/>
</dbReference>
<dbReference type="PROSITE" id="PS50937">
    <property type="entry name" value="HTH_MERR_2"/>
    <property type="match status" value="1"/>
</dbReference>
<dbReference type="CDD" id="cd01109">
    <property type="entry name" value="HTH_YyaN"/>
    <property type="match status" value="1"/>
</dbReference>
<keyword evidence="4" id="KW-0804">Transcription</keyword>
<dbReference type="InterPro" id="IPR009061">
    <property type="entry name" value="DNA-bd_dom_put_sf"/>
</dbReference>
<evidence type="ECO:0000313" key="8">
    <source>
        <dbReference type="Proteomes" id="UP000053370"/>
    </source>
</evidence>
<evidence type="ECO:0000256" key="5">
    <source>
        <dbReference type="SAM" id="Coils"/>
    </source>
</evidence>
<evidence type="ECO:0000256" key="4">
    <source>
        <dbReference type="ARBA" id="ARBA00023163"/>
    </source>
</evidence>
<protein>
    <submittedName>
        <fullName evidence="7">DNA-binding transcriptional regulator, MerR family</fullName>
    </submittedName>
</protein>
<dbReference type="EMBL" id="DF968181">
    <property type="protein sequence ID" value="GAP41454.1"/>
    <property type="molecule type" value="Genomic_DNA"/>
</dbReference>
<keyword evidence="5" id="KW-0175">Coiled coil</keyword>
<dbReference type="InterPro" id="IPR000551">
    <property type="entry name" value="MerR-type_HTH_dom"/>
</dbReference>
<evidence type="ECO:0000256" key="1">
    <source>
        <dbReference type="ARBA" id="ARBA00022491"/>
    </source>
</evidence>
<dbReference type="SUPFAM" id="SSF46955">
    <property type="entry name" value="Putative DNA-binding domain"/>
    <property type="match status" value="1"/>
</dbReference>
<keyword evidence="3 7" id="KW-0238">DNA-binding</keyword>
<evidence type="ECO:0000259" key="6">
    <source>
        <dbReference type="PROSITE" id="PS50937"/>
    </source>
</evidence>
<name>A0A0S7BUH2_9CHLR</name>
<dbReference type="RefSeq" id="WP_062282701.1">
    <property type="nucleotide sequence ID" value="NZ_DF968181.1"/>
</dbReference>
<keyword evidence="1" id="KW-0678">Repressor</keyword>
<dbReference type="SMART" id="SM00422">
    <property type="entry name" value="HTH_MERR"/>
    <property type="match status" value="1"/>
</dbReference>
<reference evidence="7" key="1">
    <citation type="journal article" date="2015" name="Genome Announc.">
        <title>Draft Genome Sequence of Anaerolineae Strain TC1, a Novel Isolate from a Methanogenic Wastewater Treatment System.</title>
        <authorList>
            <person name="Matsuura N."/>
            <person name="Tourlousse D.M."/>
            <person name="Sun L."/>
            <person name="Toyonaga M."/>
            <person name="Kuroda K."/>
            <person name="Ohashi A."/>
            <person name="Cruz R."/>
            <person name="Yamaguchi T."/>
            <person name="Sekiguchi Y."/>
        </authorList>
    </citation>
    <scope>NUCLEOTIDE SEQUENCE [LARGE SCALE GENOMIC DNA]</scope>
    <source>
        <strain evidence="7">TC1</strain>
    </source>
</reference>
<keyword evidence="8" id="KW-1185">Reference proteome</keyword>
<dbReference type="InterPro" id="IPR047057">
    <property type="entry name" value="MerR_fam"/>
</dbReference>
<dbReference type="STRING" id="1678840.ATC1_131443"/>
<evidence type="ECO:0000256" key="3">
    <source>
        <dbReference type="ARBA" id="ARBA00023125"/>
    </source>
</evidence>
<accession>A0A0S7BUH2</accession>